<dbReference type="Pfam" id="PF02393">
    <property type="entry name" value="US22"/>
    <property type="match status" value="1"/>
</dbReference>
<reference evidence="1" key="1">
    <citation type="submission" date="2016-12" db="EMBL/GenBank/DDBJ databases">
        <title>A murine herpesvirus closely related to ubiquitous human herpesviruses causes T-cell depletion.</title>
        <authorList>
            <person name="Patel S.J."/>
            <person name="Zhao G."/>
            <person name="Penna V.R."/>
            <person name="Park E."/>
            <person name="Lauron E.J."/>
            <person name="Harvey I.B."/>
            <person name="Beatty W.L."/>
            <person name="Plougastel-Douglas B."/>
            <person name="Poursine-Laurent J."/>
            <person name="Fremont D.H."/>
            <person name="Wang D."/>
            <person name="Yokoyama W.M."/>
        </authorList>
    </citation>
    <scope>NUCLEOTIDE SEQUENCE [LARGE SCALE GENOMIC DNA]</scope>
    <source>
        <strain evidence="1">YOK1</strain>
    </source>
</reference>
<name>A0A1P8VIP9_9BETA</name>
<dbReference type="EMBL" id="KY355735">
    <property type="protein sequence ID" value="APZ76230.1"/>
    <property type="molecule type" value="Genomic_DNA"/>
</dbReference>
<protein>
    <recommendedName>
        <fullName evidence="3">Tegument protein</fullName>
    </recommendedName>
</protein>
<accession>A0A1P8VIP9</accession>
<dbReference type="OrthoDB" id="43at10358"/>
<sequence>MSGLGELNMESNNGWDVVQSSGFDIEKLIAFFNNHPSEGSIISFICSYYGTLVPISWPQGFVLLIHPEDEDFDNSMNWNIASQLCCPEKLIHFGFIIDNPNSQSYRPIDISIFVGLDSGAIYGCCPHPNSKICRLAENIGNFFKTGLRRYYDVYLNPSVEVKFFLQSGPNIDELRQGRSLITFAYINNKIGYKMEYPENYFLYFNYGDAKRMQLIAHPYSTWSGLFHVAKFGPWCDDIQNIKVIGRIYTTIHENEYFVRDEDTGDLVFLTRAKWCFLYLGIRPFVDNFTYIRSNILYPKVLCHRCGQKKYNDKYNNRLQIVKDDVDVYDEQRFDPETPIYIGNRSFLYRYSEISAIRSRIRSEV</sequence>
<dbReference type="InterPro" id="IPR003360">
    <property type="entry name" value="US22-like"/>
</dbReference>
<proteinExistence type="predicted"/>
<evidence type="ECO:0008006" key="3">
    <source>
        <dbReference type="Google" id="ProtNLM"/>
    </source>
</evidence>
<organism evidence="1">
    <name type="scientific">Murid betaherpesvirus 3</name>
    <dbReference type="NCBI Taxonomy" id="2560603"/>
    <lineage>
        <taxon>Viruses</taxon>
        <taxon>Duplodnaviria</taxon>
        <taxon>Heunggongvirae</taxon>
        <taxon>Peploviricota</taxon>
        <taxon>Herviviricetes</taxon>
        <taxon>Herpesvirales</taxon>
        <taxon>Orthoherpesviridae</taxon>
        <taxon>Betaherpesvirinae</taxon>
        <taxon>Roseolovirus</taxon>
        <taxon>Roseolovirus muridbeta3</taxon>
    </lineage>
</organism>
<dbReference type="KEGG" id="vg:30999356"/>
<gene>
    <name evidence="1" type="primary">ORF15</name>
    <name evidence="1" type="ORF">MRV_0019</name>
</gene>
<dbReference type="Proteomes" id="UP000202182">
    <property type="component" value="Segment"/>
</dbReference>
<evidence type="ECO:0000313" key="1">
    <source>
        <dbReference type="EMBL" id="APZ76230.1"/>
    </source>
</evidence>
<keyword evidence="2" id="KW-1185">Reference proteome</keyword>
<evidence type="ECO:0000313" key="2">
    <source>
        <dbReference type="Proteomes" id="UP000202182"/>
    </source>
</evidence>